<dbReference type="Gene3D" id="3.40.50.720">
    <property type="entry name" value="NAD(P)-binding Rossmann-like Domain"/>
    <property type="match status" value="1"/>
</dbReference>
<dbReference type="GO" id="GO:0009507">
    <property type="term" value="C:chloroplast"/>
    <property type="evidence" value="ECO:0007669"/>
    <property type="project" value="TreeGrafter"/>
</dbReference>
<dbReference type="PANTHER" id="PTHR23406">
    <property type="entry name" value="MALIC ENZYME-RELATED"/>
    <property type="match status" value="1"/>
</dbReference>
<dbReference type="GO" id="GO:0051287">
    <property type="term" value="F:NAD binding"/>
    <property type="evidence" value="ECO:0007669"/>
    <property type="project" value="InterPro"/>
</dbReference>
<evidence type="ECO:0000259" key="1">
    <source>
        <dbReference type="SMART" id="SM00919"/>
    </source>
</evidence>
<organism evidence="2 3">
    <name type="scientific">Trifolium medium</name>
    <dbReference type="NCBI Taxonomy" id="97028"/>
    <lineage>
        <taxon>Eukaryota</taxon>
        <taxon>Viridiplantae</taxon>
        <taxon>Streptophyta</taxon>
        <taxon>Embryophyta</taxon>
        <taxon>Tracheophyta</taxon>
        <taxon>Spermatophyta</taxon>
        <taxon>Magnoliopsida</taxon>
        <taxon>eudicotyledons</taxon>
        <taxon>Gunneridae</taxon>
        <taxon>Pentapetalae</taxon>
        <taxon>rosids</taxon>
        <taxon>fabids</taxon>
        <taxon>Fabales</taxon>
        <taxon>Fabaceae</taxon>
        <taxon>Papilionoideae</taxon>
        <taxon>50 kb inversion clade</taxon>
        <taxon>NPAAA clade</taxon>
        <taxon>Hologalegina</taxon>
        <taxon>IRL clade</taxon>
        <taxon>Trifolieae</taxon>
        <taxon>Trifolium</taxon>
    </lineage>
</organism>
<dbReference type="SMART" id="SM00919">
    <property type="entry name" value="Malic_M"/>
    <property type="match status" value="1"/>
</dbReference>
<sequence>MDLFSGNSISGPCRTCFGSEIGWGKLGRASVLIPWCWRGTGIAELIALEISKRTNSQLEEVRKNIWLVDSKGLIVSSRKESLQHFKKPWAHDHEPVTELVDAVNQIKPTVLIGTSGQGRTFTQEVIKAMASINE</sequence>
<dbReference type="InterPro" id="IPR036291">
    <property type="entry name" value="NAD(P)-bd_dom_sf"/>
</dbReference>
<dbReference type="AlphaFoldDB" id="A0A392N9W4"/>
<dbReference type="SUPFAM" id="SSF51735">
    <property type="entry name" value="NAD(P)-binding Rossmann-fold domains"/>
    <property type="match status" value="1"/>
</dbReference>
<accession>A0A392N9W4</accession>
<dbReference type="GO" id="GO:0004473">
    <property type="term" value="F:malate dehydrogenase (decarboxylating) (NADP+) activity"/>
    <property type="evidence" value="ECO:0007669"/>
    <property type="project" value="TreeGrafter"/>
</dbReference>
<evidence type="ECO:0000313" key="2">
    <source>
        <dbReference type="EMBL" id="MCH96636.1"/>
    </source>
</evidence>
<feature type="non-terminal residue" evidence="2">
    <location>
        <position position="134"/>
    </location>
</feature>
<protein>
    <submittedName>
        <fullName evidence="2">NADP-dependent malic enzyme 4 chloroplastic-like</fullName>
    </submittedName>
</protein>
<reference evidence="2 3" key="1">
    <citation type="journal article" date="2018" name="Front. Plant Sci.">
        <title>Red Clover (Trifolium pratense) and Zigzag Clover (T. medium) - A Picture of Genomic Similarities and Differences.</title>
        <authorList>
            <person name="Dluhosova J."/>
            <person name="Istvanek J."/>
            <person name="Nedelnik J."/>
            <person name="Repkova J."/>
        </authorList>
    </citation>
    <scope>NUCLEOTIDE SEQUENCE [LARGE SCALE GENOMIC DNA]</scope>
    <source>
        <strain evidence="3">cv. 10/8</strain>
        <tissue evidence="2">Leaf</tissue>
    </source>
</reference>
<dbReference type="Proteomes" id="UP000265520">
    <property type="component" value="Unassembled WGS sequence"/>
</dbReference>
<dbReference type="PANTHER" id="PTHR23406:SF76">
    <property type="entry name" value="NADP-DEPENDENT MALIC ENZYME 4, CHLOROPLASTIC"/>
    <property type="match status" value="1"/>
</dbReference>
<dbReference type="EMBL" id="LXQA010032842">
    <property type="protein sequence ID" value="MCH96636.1"/>
    <property type="molecule type" value="Genomic_DNA"/>
</dbReference>
<name>A0A392N9W4_9FABA</name>
<dbReference type="GO" id="GO:0006108">
    <property type="term" value="P:malate metabolic process"/>
    <property type="evidence" value="ECO:0007669"/>
    <property type="project" value="TreeGrafter"/>
</dbReference>
<proteinExistence type="predicted"/>
<evidence type="ECO:0000313" key="3">
    <source>
        <dbReference type="Proteomes" id="UP000265520"/>
    </source>
</evidence>
<feature type="domain" description="Malic enzyme NAD-binding" evidence="1">
    <location>
        <begin position="39"/>
        <end position="134"/>
    </location>
</feature>
<dbReference type="InterPro" id="IPR012302">
    <property type="entry name" value="Malic_NAD-bd"/>
</dbReference>
<keyword evidence="3" id="KW-1185">Reference proteome</keyword>
<comment type="caution">
    <text evidence="2">The sequence shown here is derived from an EMBL/GenBank/DDBJ whole genome shotgun (WGS) entry which is preliminary data.</text>
</comment>
<dbReference type="Pfam" id="PF03949">
    <property type="entry name" value="Malic_M"/>
    <property type="match status" value="1"/>
</dbReference>